<name>W9C2I3_SCLBF</name>
<sequence length="160" mass="17893">MRATKLQSADGRNHGNCEKKALPRRHLQQLQLHTEFLVQSWMPALIQPSPRIPKPRSTRKPKPTSSAAPSISSLELRSRTPSSHSQTETQKYLLILYQKPSPKTPKSSSTRKRKSTSSAIPPTPSSGIENPFLTGGTLSLEEQLDHSRRESEKMMDEGLN</sequence>
<reference evidence="2 3" key="1">
    <citation type="journal article" date="2014" name="Genome Announc.">
        <title>Draft genome sequence of Sclerotinia borealis, a psychrophilic plant pathogenic fungus.</title>
        <authorList>
            <person name="Mardanov A.V."/>
            <person name="Beletsky A.V."/>
            <person name="Kadnikov V.V."/>
            <person name="Ignatov A.N."/>
            <person name="Ravin N.V."/>
        </authorList>
    </citation>
    <scope>NUCLEOTIDE SEQUENCE [LARGE SCALE GENOMIC DNA]</scope>
    <source>
        <strain evidence="3">F-4157</strain>
    </source>
</reference>
<comment type="caution">
    <text evidence="2">The sequence shown here is derived from an EMBL/GenBank/DDBJ whole genome shotgun (WGS) entry which is preliminary data.</text>
</comment>
<feature type="region of interest" description="Disordered" evidence="1">
    <location>
        <begin position="47"/>
        <end position="160"/>
    </location>
</feature>
<proteinExistence type="predicted"/>
<keyword evidence="3" id="KW-1185">Reference proteome</keyword>
<feature type="compositionally biased region" description="Basic and acidic residues" evidence="1">
    <location>
        <begin position="11"/>
        <end position="21"/>
    </location>
</feature>
<dbReference type="Proteomes" id="UP000019487">
    <property type="component" value="Unassembled WGS sequence"/>
</dbReference>
<feature type="region of interest" description="Disordered" evidence="1">
    <location>
        <begin position="1"/>
        <end position="22"/>
    </location>
</feature>
<dbReference type="AlphaFoldDB" id="W9C2I3"/>
<dbReference type="EMBL" id="AYSA01000555">
    <property type="protein sequence ID" value="ESZ90997.1"/>
    <property type="molecule type" value="Genomic_DNA"/>
</dbReference>
<protein>
    <submittedName>
        <fullName evidence="2">Uncharacterized protein</fullName>
    </submittedName>
</protein>
<feature type="compositionally biased region" description="Basic and acidic residues" evidence="1">
    <location>
        <begin position="143"/>
        <end position="160"/>
    </location>
</feature>
<gene>
    <name evidence="2" type="ORF">SBOR_8631</name>
</gene>
<organism evidence="2 3">
    <name type="scientific">Sclerotinia borealis (strain F-4128)</name>
    <dbReference type="NCBI Taxonomy" id="1432307"/>
    <lineage>
        <taxon>Eukaryota</taxon>
        <taxon>Fungi</taxon>
        <taxon>Dikarya</taxon>
        <taxon>Ascomycota</taxon>
        <taxon>Pezizomycotina</taxon>
        <taxon>Leotiomycetes</taxon>
        <taxon>Helotiales</taxon>
        <taxon>Sclerotiniaceae</taxon>
        <taxon>Sclerotinia</taxon>
    </lineage>
</organism>
<accession>W9C2I3</accession>
<feature type="compositionally biased region" description="Low complexity" evidence="1">
    <location>
        <begin position="99"/>
        <end position="108"/>
    </location>
</feature>
<evidence type="ECO:0000256" key="1">
    <source>
        <dbReference type="SAM" id="MobiDB-lite"/>
    </source>
</evidence>
<feature type="compositionally biased region" description="Basic residues" evidence="1">
    <location>
        <begin position="53"/>
        <end position="62"/>
    </location>
</feature>
<evidence type="ECO:0000313" key="2">
    <source>
        <dbReference type="EMBL" id="ESZ90997.1"/>
    </source>
</evidence>
<evidence type="ECO:0000313" key="3">
    <source>
        <dbReference type="Proteomes" id="UP000019487"/>
    </source>
</evidence>
<dbReference type="HOGENOM" id="CLU_1653150_0_0_1"/>
<feature type="compositionally biased region" description="Polar residues" evidence="1">
    <location>
        <begin position="67"/>
        <end position="90"/>
    </location>
</feature>